<evidence type="ECO:0000256" key="1">
    <source>
        <dbReference type="ARBA" id="ARBA00022884"/>
    </source>
</evidence>
<dbReference type="SMART" id="SM01103">
    <property type="entry name" value="CRS1_YhbY"/>
    <property type="match status" value="1"/>
</dbReference>
<evidence type="ECO:0000313" key="4">
    <source>
        <dbReference type="EMBL" id="AXY25153.1"/>
    </source>
</evidence>
<dbReference type="PROSITE" id="PS51295">
    <property type="entry name" value="CRM"/>
    <property type="match status" value="1"/>
</dbReference>
<dbReference type="GO" id="GO:0003723">
    <property type="term" value="F:RNA binding"/>
    <property type="evidence" value="ECO:0007669"/>
    <property type="project" value="UniProtKB-UniRule"/>
</dbReference>
<dbReference type="InterPro" id="IPR001890">
    <property type="entry name" value="RNA-binding_CRM"/>
</dbReference>
<dbReference type="OrthoDB" id="9797519at2"/>
<dbReference type="PANTHER" id="PTHR40065">
    <property type="entry name" value="RNA-BINDING PROTEIN YHBY"/>
    <property type="match status" value="1"/>
</dbReference>
<organism evidence="4 5">
    <name type="scientific">Suicoccus acidiformans</name>
    <dbReference type="NCBI Taxonomy" id="2036206"/>
    <lineage>
        <taxon>Bacteria</taxon>
        <taxon>Bacillati</taxon>
        <taxon>Bacillota</taxon>
        <taxon>Bacilli</taxon>
        <taxon>Lactobacillales</taxon>
        <taxon>Aerococcaceae</taxon>
        <taxon>Suicoccus</taxon>
    </lineage>
</organism>
<dbReference type="InterPro" id="IPR035920">
    <property type="entry name" value="YhbY-like_sf"/>
</dbReference>
<protein>
    <submittedName>
        <fullName evidence="4">Ribosome assembly RNA-binding protein YhbY</fullName>
    </submittedName>
</protein>
<dbReference type="AlphaFoldDB" id="A0A347WJ96"/>
<keyword evidence="5" id="KW-1185">Reference proteome</keyword>
<dbReference type="InterPro" id="IPR051925">
    <property type="entry name" value="RNA-binding_domain"/>
</dbReference>
<evidence type="ECO:0000259" key="3">
    <source>
        <dbReference type="PROSITE" id="PS51295"/>
    </source>
</evidence>
<feature type="domain" description="CRM" evidence="3">
    <location>
        <begin position="2"/>
        <end position="98"/>
    </location>
</feature>
<dbReference type="NCBIfam" id="TIGR00253">
    <property type="entry name" value="RNA_bind_YhbY"/>
    <property type="match status" value="1"/>
</dbReference>
<dbReference type="KEGG" id="abae:CL176_03410"/>
<dbReference type="Pfam" id="PF01985">
    <property type="entry name" value="CRS1_YhbY"/>
    <property type="match status" value="1"/>
</dbReference>
<dbReference type="EMBL" id="CP023434">
    <property type="protein sequence ID" value="AXY25153.1"/>
    <property type="molecule type" value="Genomic_DNA"/>
</dbReference>
<dbReference type="RefSeq" id="WP_118990068.1">
    <property type="nucleotide sequence ID" value="NZ_CP023434.1"/>
</dbReference>
<proteinExistence type="predicted"/>
<keyword evidence="1 2" id="KW-0694">RNA-binding</keyword>
<sequence>MKELSKAQQKYLRKESHQHKPIFQMGKMGLTEAFLEQVDEALEKRELIKFNILPNSDEDLREVSQIIEEQLGAYVVQTIGHTVILYRPSSKAKHQVISQALKQVK</sequence>
<evidence type="ECO:0000313" key="5">
    <source>
        <dbReference type="Proteomes" id="UP000263232"/>
    </source>
</evidence>
<accession>A0A347WJ96</accession>
<name>A0A347WJ96_9LACT</name>
<dbReference type="InterPro" id="IPR017924">
    <property type="entry name" value="RNA-binding_YhbY"/>
</dbReference>
<dbReference type="Proteomes" id="UP000263232">
    <property type="component" value="Chromosome"/>
</dbReference>
<evidence type="ECO:0000256" key="2">
    <source>
        <dbReference type="PROSITE-ProRule" id="PRU00626"/>
    </source>
</evidence>
<dbReference type="Gene3D" id="3.30.110.60">
    <property type="entry name" value="YhbY-like"/>
    <property type="match status" value="1"/>
</dbReference>
<reference evidence="4 5" key="1">
    <citation type="submission" date="2017-09" db="EMBL/GenBank/DDBJ databases">
        <title>Complete genome sequence of Oxytococcus suis strain ZY16052.</title>
        <authorList>
            <person name="Li F."/>
        </authorList>
    </citation>
    <scope>NUCLEOTIDE SEQUENCE [LARGE SCALE GENOMIC DNA]</scope>
    <source>
        <strain evidence="4 5">ZY16052</strain>
    </source>
</reference>
<dbReference type="SUPFAM" id="SSF75471">
    <property type="entry name" value="YhbY-like"/>
    <property type="match status" value="1"/>
</dbReference>
<dbReference type="PANTHER" id="PTHR40065:SF3">
    <property type="entry name" value="RNA-BINDING PROTEIN YHBY"/>
    <property type="match status" value="1"/>
</dbReference>
<gene>
    <name evidence="4" type="ORF">CL176_03410</name>
</gene>